<dbReference type="InterPro" id="IPR023214">
    <property type="entry name" value="HAD_sf"/>
</dbReference>
<gene>
    <name evidence="3" type="ORF">ECRASSUSDP1_LOCUS2172</name>
</gene>
<dbReference type="SMART" id="SM00577">
    <property type="entry name" value="CPDc"/>
    <property type="match status" value="1"/>
</dbReference>
<comment type="caution">
    <text evidence="3">The sequence shown here is derived from an EMBL/GenBank/DDBJ whole genome shotgun (WGS) entry which is preliminary data.</text>
</comment>
<dbReference type="Pfam" id="PF03031">
    <property type="entry name" value="NIF"/>
    <property type="match status" value="1"/>
</dbReference>
<evidence type="ECO:0000259" key="2">
    <source>
        <dbReference type="PROSITE" id="PS50969"/>
    </source>
</evidence>
<feature type="region of interest" description="Disordered" evidence="1">
    <location>
        <begin position="488"/>
        <end position="512"/>
    </location>
</feature>
<dbReference type="SUPFAM" id="SSF56784">
    <property type="entry name" value="HAD-like"/>
    <property type="match status" value="1"/>
</dbReference>
<dbReference type="Gene3D" id="3.40.50.1000">
    <property type="entry name" value="HAD superfamily/HAD-like"/>
    <property type="match status" value="1"/>
</dbReference>
<keyword evidence="4" id="KW-1185">Reference proteome</keyword>
<evidence type="ECO:0000256" key="1">
    <source>
        <dbReference type="SAM" id="MobiDB-lite"/>
    </source>
</evidence>
<dbReference type="InterPro" id="IPR011948">
    <property type="entry name" value="Dullard_phosphatase"/>
</dbReference>
<dbReference type="InterPro" id="IPR050365">
    <property type="entry name" value="TIM50"/>
</dbReference>
<feature type="compositionally biased region" description="Basic and acidic residues" evidence="1">
    <location>
        <begin position="377"/>
        <end position="390"/>
    </location>
</feature>
<organism evidence="3 4">
    <name type="scientific">Euplotes crassus</name>
    <dbReference type="NCBI Taxonomy" id="5936"/>
    <lineage>
        <taxon>Eukaryota</taxon>
        <taxon>Sar</taxon>
        <taxon>Alveolata</taxon>
        <taxon>Ciliophora</taxon>
        <taxon>Intramacronucleata</taxon>
        <taxon>Spirotrichea</taxon>
        <taxon>Hypotrichia</taxon>
        <taxon>Euplotida</taxon>
        <taxon>Euplotidae</taxon>
        <taxon>Moneuplotes</taxon>
    </lineage>
</organism>
<feature type="compositionally biased region" description="Polar residues" evidence="1">
    <location>
        <begin position="492"/>
        <end position="501"/>
    </location>
</feature>
<feature type="compositionally biased region" description="Polar residues" evidence="1">
    <location>
        <begin position="391"/>
        <end position="409"/>
    </location>
</feature>
<reference evidence="3" key="1">
    <citation type="submission" date="2023-07" db="EMBL/GenBank/DDBJ databases">
        <authorList>
            <consortium name="AG Swart"/>
            <person name="Singh M."/>
            <person name="Singh A."/>
            <person name="Seah K."/>
            <person name="Emmerich C."/>
        </authorList>
    </citation>
    <scope>NUCLEOTIDE SEQUENCE</scope>
    <source>
        <strain evidence="3">DP1</strain>
    </source>
</reference>
<proteinExistence type="predicted"/>
<dbReference type="PROSITE" id="PS50969">
    <property type="entry name" value="FCP1"/>
    <property type="match status" value="1"/>
</dbReference>
<sequence length="574" mass="65849">MEAKKTRKMKLTPRTREKLGHCKRSQKANLASMLVTQVDKGSSKPQLNPFMNPYINNQAKNQIVLPKQLKKDQGKKTLVLDLDETLVHSSFQPPGAYDLLLPVEIEGQVCYVYVQKRPGVDKFLKEMAKYYELVIYTASLSKYANPLLDWLDPQDLCSHRLFREHCTFQSGIFVKDLDRLDRDLKDTIIIDNSPASYFLHPQCALPTTSWYDDMEDTELYLLAEVLEPLSKVQDVREIIEHIVFEDKVLFNKASQILKGGKLGERSQSQNSNMRNPQSTINDYLAGMNLSQQSGDLNEEEEKVDKNSNNNCDSAVSYFKTFNSPIRKSKTRNKIGPRGGSQRNNHQHDHDQLHFMPNANSLKLHPSNALKNSWVQKSENEVQSHTNKDLTHSNNQGSRNRNTFQTSTLKNYPDKSSIMKTLNNQIYLKKIDGKHSSVARTFRTKARKDNSSLERYSSLSHRNSNEFRTVRRKRELMLFSIAKTGRNHKLDNKFNTMNNSPEHSPKRRPNKVGYLNNHRSYLNKIVLKNHAKSPNSILGSVNDQESSLRITQIGSNTNHRGLKMPSFVTMIGKKG</sequence>
<name>A0AAD1U2H1_EUPCR</name>
<dbReference type="InterPro" id="IPR004274">
    <property type="entry name" value="FCP1_dom"/>
</dbReference>
<evidence type="ECO:0000313" key="4">
    <source>
        <dbReference type="Proteomes" id="UP001295684"/>
    </source>
</evidence>
<feature type="region of interest" description="Disordered" evidence="1">
    <location>
        <begin position="260"/>
        <end position="279"/>
    </location>
</feature>
<accession>A0AAD1U2H1</accession>
<feature type="compositionally biased region" description="Polar residues" evidence="1">
    <location>
        <begin position="265"/>
        <end position="279"/>
    </location>
</feature>
<feature type="domain" description="FCP1 homology" evidence="2">
    <location>
        <begin position="71"/>
        <end position="229"/>
    </location>
</feature>
<feature type="region of interest" description="Disordered" evidence="1">
    <location>
        <begin position="375"/>
        <end position="410"/>
    </location>
</feature>
<evidence type="ECO:0000313" key="3">
    <source>
        <dbReference type="EMBL" id="CAI2360865.1"/>
    </source>
</evidence>
<dbReference type="PANTHER" id="PTHR12210">
    <property type="entry name" value="DULLARD PROTEIN PHOSPHATASE"/>
    <property type="match status" value="1"/>
</dbReference>
<dbReference type="NCBIfam" id="TIGR02251">
    <property type="entry name" value="HIF-SF_euk"/>
    <property type="match status" value="1"/>
</dbReference>
<feature type="region of interest" description="Disordered" evidence="1">
    <location>
        <begin position="325"/>
        <end position="352"/>
    </location>
</feature>
<dbReference type="EMBL" id="CAMPGE010002059">
    <property type="protein sequence ID" value="CAI2360865.1"/>
    <property type="molecule type" value="Genomic_DNA"/>
</dbReference>
<protein>
    <recommendedName>
        <fullName evidence="2">FCP1 homology domain-containing protein</fullName>
    </recommendedName>
</protein>
<dbReference type="FunFam" id="3.40.50.1000:FF:000093">
    <property type="entry name" value="NLI interacting factor-like phosphatase family protein"/>
    <property type="match status" value="1"/>
</dbReference>
<dbReference type="GO" id="GO:0016791">
    <property type="term" value="F:phosphatase activity"/>
    <property type="evidence" value="ECO:0007669"/>
    <property type="project" value="InterPro"/>
</dbReference>
<dbReference type="Proteomes" id="UP001295684">
    <property type="component" value="Unassembled WGS sequence"/>
</dbReference>
<dbReference type="AlphaFoldDB" id="A0AAD1U2H1"/>
<dbReference type="CDD" id="cd07521">
    <property type="entry name" value="HAD_FCP1-like"/>
    <property type="match status" value="1"/>
</dbReference>
<dbReference type="InterPro" id="IPR036412">
    <property type="entry name" value="HAD-like_sf"/>
</dbReference>